<feature type="compositionally biased region" description="Basic residues" evidence="1">
    <location>
        <begin position="8"/>
        <end position="18"/>
    </location>
</feature>
<name>A0A485M6A8_9ZZZZ</name>
<evidence type="ECO:0000256" key="1">
    <source>
        <dbReference type="SAM" id="MobiDB-lite"/>
    </source>
</evidence>
<sequence>MEGVSPPRNRHEKRKHPNLHITPLQILNSAVSVQNSTSDVKKIEVHSKAYPVNSTARISGAHG</sequence>
<dbReference type="EMBL" id="CAADRM010000158">
    <property type="protein sequence ID" value="VFU18833.1"/>
    <property type="molecule type" value="Genomic_DNA"/>
</dbReference>
<organism evidence="2">
    <name type="scientific">anaerobic digester metagenome</name>
    <dbReference type="NCBI Taxonomy" id="1263854"/>
    <lineage>
        <taxon>unclassified sequences</taxon>
        <taxon>metagenomes</taxon>
        <taxon>ecological metagenomes</taxon>
    </lineage>
</organism>
<proteinExistence type="predicted"/>
<reference evidence="2" key="1">
    <citation type="submission" date="2019-03" db="EMBL/GenBank/DDBJ databases">
        <authorList>
            <person name="Hao L."/>
        </authorList>
    </citation>
    <scope>NUCLEOTIDE SEQUENCE</scope>
</reference>
<accession>A0A485M6A8</accession>
<gene>
    <name evidence="2" type="ORF">SCFA_90037</name>
</gene>
<feature type="region of interest" description="Disordered" evidence="1">
    <location>
        <begin position="1"/>
        <end position="22"/>
    </location>
</feature>
<protein>
    <submittedName>
        <fullName evidence="2">Uncharacterized protein</fullName>
    </submittedName>
</protein>
<evidence type="ECO:0000313" key="2">
    <source>
        <dbReference type="EMBL" id="VFU18833.1"/>
    </source>
</evidence>
<dbReference type="AlphaFoldDB" id="A0A485M6A8"/>